<keyword evidence="1" id="KW-0812">Transmembrane</keyword>
<evidence type="ECO:0000313" key="3">
    <source>
        <dbReference type="Proteomes" id="UP000805085"/>
    </source>
</evidence>
<keyword evidence="1" id="KW-0472">Membrane</keyword>
<organism evidence="2 3">
    <name type="scientific">Winogradskyella litoriviva</name>
    <dbReference type="NCBI Taxonomy" id="1220182"/>
    <lineage>
        <taxon>Bacteria</taxon>
        <taxon>Pseudomonadati</taxon>
        <taxon>Bacteroidota</taxon>
        <taxon>Flavobacteriia</taxon>
        <taxon>Flavobacteriales</taxon>
        <taxon>Flavobacteriaceae</taxon>
        <taxon>Winogradskyella</taxon>
    </lineage>
</organism>
<evidence type="ECO:0000313" key="2">
    <source>
        <dbReference type="EMBL" id="NRD24970.1"/>
    </source>
</evidence>
<feature type="transmembrane region" description="Helical" evidence="1">
    <location>
        <begin position="99"/>
        <end position="117"/>
    </location>
</feature>
<sequence>MITIIKKYKAEIIFGIILIVHFSGIIKNIEVYEIGIGAIVVAYGIYEKIKNRNKMRKENILILKTNNEQYRKTSKLVLGIIAIIFSVIGFQYTAFEKPFLTVLIIIGFLLVISSLLTENSSFIEILNKRLRFENDIDLEIRDISSIKLNESEIIFNQTNNKSSRIAFLDNSKESIERMKKYFEKNLNKIEFE</sequence>
<keyword evidence="3" id="KW-1185">Reference proteome</keyword>
<feature type="transmembrane region" description="Helical" evidence="1">
    <location>
        <begin position="32"/>
        <end position="49"/>
    </location>
</feature>
<name>A0ABX2E9X7_9FLAO</name>
<accession>A0ABX2E9X7</accession>
<evidence type="ECO:0000256" key="1">
    <source>
        <dbReference type="SAM" id="Phobius"/>
    </source>
</evidence>
<feature type="transmembrane region" description="Helical" evidence="1">
    <location>
        <begin position="7"/>
        <end position="26"/>
    </location>
</feature>
<keyword evidence="1" id="KW-1133">Transmembrane helix</keyword>
<dbReference type="Proteomes" id="UP000805085">
    <property type="component" value="Unassembled WGS sequence"/>
</dbReference>
<feature type="transmembrane region" description="Helical" evidence="1">
    <location>
        <begin position="76"/>
        <end position="93"/>
    </location>
</feature>
<reference evidence="2 3" key="1">
    <citation type="journal article" date="2015" name="Int. J. Syst. Evol. Microbiol.">
        <title>Winogradskyella litoriviva sp. nov., isolated from coastal seawater.</title>
        <authorList>
            <person name="Nedashkovskaya O.I."/>
            <person name="Kukhlevskiy A.D."/>
            <person name="Zhukova N.V."/>
            <person name="Kim S.J."/>
            <person name="Rhee S.K."/>
            <person name="Mikhailov V.V."/>
        </authorList>
    </citation>
    <scope>NUCLEOTIDE SEQUENCE [LARGE SCALE GENOMIC DNA]</scope>
    <source>
        <strain evidence="2 3">KMM6491</strain>
    </source>
</reference>
<protein>
    <submittedName>
        <fullName evidence="2">Uncharacterized protein</fullName>
    </submittedName>
</protein>
<dbReference type="EMBL" id="JABRWQ010000031">
    <property type="protein sequence ID" value="NRD24970.1"/>
    <property type="molecule type" value="Genomic_DNA"/>
</dbReference>
<gene>
    <name evidence="2" type="ORF">HNV10_17095</name>
</gene>
<comment type="caution">
    <text evidence="2">The sequence shown here is derived from an EMBL/GenBank/DDBJ whole genome shotgun (WGS) entry which is preliminary data.</text>
</comment>
<proteinExistence type="predicted"/>